<dbReference type="GO" id="GO:0046872">
    <property type="term" value="F:metal ion binding"/>
    <property type="evidence" value="ECO:0007669"/>
    <property type="project" value="UniProtKB-KW"/>
</dbReference>
<dbReference type="Pfam" id="PF08245">
    <property type="entry name" value="Mur_ligase_M"/>
    <property type="match status" value="1"/>
</dbReference>
<accession>A0A3B0TPJ0</accession>
<evidence type="ECO:0000256" key="2">
    <source>
        <dbReference type="ARBA" id="ARBA00008276"/>
    </source>
</evidence>
<dbReference type="GO" id="GO:0008841">
    <property type="term" value="F:dihydrofolate synthase activity"/>
    <property type="evidence" value="ECO:0007669"/>
    <property type="project" value="TreeGrafter"/>
</dbReference>
<evidence type="ECO:0000256" key="6">
    <source>
        <dbReference type="ARBA" id="ARBA00022741"/>
    </source>
</evidence>
<dbReference type="InterPro" id="IPR036615">
    <property type="entry name" value="Mur_ligase_C_dom_sf"/>
</dbReference>
<comment type="similarity">
    <text evidence="2">Belongs to the folylpolyglutamate synthase family.</text>
</comment>
<dbReference type="PROSITE" id="PS01012">
    <property type="entry name" value="FOLYLPOLYGLU_SYNT_2"/>
    <property type="match status" value="1"/>
</dbReference>
<dbReference type="PIRSF" id="PIRSF001563">
    <property type="entry name" value="Folylpolyglu_synth"/>
    <property type="match status" value="1"/>
</dbReference>
<dbReference type="GO" id="GO:0005737">
    <property type="term" value="C:cytoplasm"/>
    <property type="evidence" value="ECO:0007669"/>
    <property type="project" value="TreeGrafter"/>
</dbReference>
<dbReference type="InterPro" id="IPR018109">
    <property type="entry name" value="Folylpolyglutamate_synth_CS"/>
</dbReference>
<dbReference type="GO" id="GO:0005524">
    <property type="term" value="F:ATP binding"/>
    <property type="evidence" value="ECO:0007669"/>
    <property type="project" value="UniProtKB-KW"/>
</dbReference>
<evidence type="ECO:0000259" key="10">
    <source>
        <dbReference type="Pfam" id="PF08245"/>
    </source>
</evidence>
<evidence type="ECO:0000256" key="8">
    <source>
        <dbReference type="ARBA" id="ARBA00022842"/>
    </source>
</evidence>
<dbReference type="FunFam" id="3.40.1190.10:FF:000011">
    <property type="entry name" value="Folylpolyglutamate synthase/dihydrofolate synthase"/>
    <property type="match status" value="1"/>
</dbReference>
<evidence type="ECO:0000256" key="7">
    <source>
        <dbReference type="ARBA" id="ARBA00022840"/>
    </source>
</evidence>
<organism evidence="11">
    <name type="scientific">hydrothermal vent metagenome</name>
    <dbReference type="NCBI Taxonomy" id="652676"/>
    <lineage>
        <taxon>unclassified sequences</taxon>
        <taxon>metagenomes</taxon>
        <taxon>ecological metagenomes</taxon>
    </lineage>
</organism>
<keyword evidence="4 11" id="KW-0436">Ligase</keyword>
<dbReference type="SUPFAM" id="SSF53244">
    <property type="entry name" value="MurD-like peptide ligases, peptide-binding domain"/>
    <property type="match status" value="1"/>
</dbReference>
<protein>
    <recommendedName>
        <fullName evidence="3">tetrahydrofolate synthase</fullName>
        <ecNumber evidence="3">6.3.2.17</ecNumber>
    </recommendedName>
</protein>
<dbReference type="EMBL" id="UOEO01000142">
    <property type="protein sequence ID" value="VAW20551.1"/>
    <property type="molecule type" value="Genomic_DNA"/>
</dbReference>
<evidence type="ECO:0000256" key="3">
    <source>
        <dbReference type="ARBA" id="ARBA00013025"/>
    </source>
</evidence>
<feature type="domain" description="Mur ligase central" evidence="10">
    <location>
        <begin position="47"/>
        <end position="264"/>
    </location>
</feature>
<dbReference type="InterPro" id="IPR013221">
    <property type="entry name" value="Mur_ligase_cen"/>
</dbReference>
<dbReference type="Gene3D" id="3.40.1190.10">
    <property type="entry name" value="Mur-like, catalytic domain"/>
    <property type="match status" value="1"/>
</dbReference>
<evidence type="ECO:0000256" key="1">
    <source>
        <dbReference type="ARBA" id="ARBA00001946"/>
    </source>
</evidence>
<dbReference type="EC" id="6.3.2.17" evidence="3"/>
<keyword evidence="7" id="KW-0067">ATP-binding</keyword>
<dbReference type="PANTHER" id="PTHR11136:SF0">
    <property type="entry name" value="DIHYDROFOLATE SYNTHETASE-RELATED"/>
    <property type="match status" value="1"/>
</dbReference>
<gene>
    <name evidence="11" type="ORF">MNBD_ALPHA12-717</name>
</gene>
<dbReference type="NCBIfam" id="TIGR01499">
    <property type="entry name" value="folC"/>
    <property type="match status" value="1"/>
</dbReference>
<keyword evidence="5" id="KW-0479">Metal-binding</keyword>
<evidence type="ECO:0000256" key="9">
    <source>
        <dbReference type="ARBA" id="ARBA00047493"/>
    </source>
</evidence>
<dbReference type="SUPFAM" id="SSF53623">
    <property type="entry name" value="MurD-like peptide ligases, catalytic domain"/>
    <property type="match status" value="1"/>
</dbReference>
<dbReference type="InterPro" id="IPR001645">
    <property type="entry name" value="Folylpolyglutamate_synth"/>
</dbReference>
<dbReference type="AlphaFoldDB" id="A0A3B0TPJ0"/>
<dbReference type="Gene3D" id="3.90.190.20">
    <property type="entry name" value="Mur ligase, C-terminal domain"/>
    <property type="match status" value="1"/>
</dbReference>
<proteinExistence type="inferred from homology"/>
<evidence type="ECO:0000256" key="5">
    <source>
        <dbReference type="ARBA" id="ARBA00022723"/>
    </source>
</evidence>
<dbReference type="InterPro" id="IPR036565">
    <property type="entry name" value="Mur-like_cat_sf"/>
</dbReference>
<evidence type="ECO:0000313" key="11">
    <source>
        <dbReference type="EMBL" id="VAW20551.1"/>
    </source>
</evidence>
<evidence type="ECO:0000256" key="4">
    <source>
        <dbReference type="ARBA" id="ARBA00022598"/>
    </source>
</evidence>
<dbReference type="GO" id="GO:0004326">
    <property type="term" value="F:tetrahydrofolylpolyglutamate synthase activity"/>
    <property type="evidence" value="ECO:0007669"/>
    <property type="project" value="UniProtKB-EC"/>
</dbReference>
<keyword evidence="8" id="KW-0460">Magnesium</keyword>
<comment type="catalytic activity">
    <reaction evidence="9">
        <text>(6S)-5,6,7,8-tetrahydrofolyl-(gamma-L-Glu)(n) + L-glutamate + ATP = (6S)-5,6,7,8-tetrahydrofolyl-(gamma-L-Glu)(n+1) + ADP + phosphate + H(+)</text>
        <dbReference type="Rhea" id="RHEA:10580"/>
        <dbReference type="Rhea" id="RHEA-COMP:14738"/>
        <dbReference type="Rhea" id="RHEA-COMP:14740"/>
        <dbReference type="ChEBI" id="CHEBI:15378"/>
        <dbReference type="ChEBI" id="CHEBI:29985"/>
        <dbReference type="ChEBI" id="CHEBI:30616"/>
        <dbReference type="ChEBI" id="CHEBI:43474"/>
        <dbReference type="ChEBI" id="CHEBI:141005"/>
        <dbReference type="ChEBI" id="CHEBI:456216"/>
        <dbReference type="EC" id="6.3.2.17"/>
    </reaction>
</comment>
<keyword evidence="6" id="KW-0547">Nucleotide-binding</keyword>
<reference evidence="11" key="1">
    <citation type="submission" date="2018-06" db="EMBL/GenBank/DDBJ databases">
        <authorList>
            <person name="Zhirakovskaya E."/>
        </authorList>
    </citation>
    <scope>NUCLEOTIDE SEQUENCE</scope>
</reference>
<sequence>MNKTDKILARLLELHPEKLIDLKLDRVERLLEALGRPQDHLPPIIHVAGTNGKGSTIAHLRAFLESAGKKVHVSTSPHLVRFAERIRLAGELVSERELSEVLQFCEERNKGLAITYFEITTAAAFYLFSRHSADYILLEVGLGGRFDATNVVDNPLGVIITPVSIDHTEFLGFDLASIAHEKAGILKSGAPAIVAFQPDAARRAIEKETEKLGVNAKYGGQDFDAYMQNGRLVYSDESGLLDLPPSRLVGKFQAQNAGVAIAACRYFSLPVSDKDIENGLRAVEWPGRLMALKSGKLCDILSPGQQLWLDGGHNEAAAKVLANSLGEMLVAKENIPLVLIFGAYANKDASGFLAHFKNIASKIITIPLAGDRESWDNFKLAEIARNQGFEASAQSDVMTGMHEARRTKNAFVVICGSLHLAGQALALNQTPLK</sequence>
<dbReference type="PANTHER" id="PTHR11136">
    <property type="entry name" value="FOLYLPOLYGLUTAMATE SYNTHASE-RELATED"/>
    <property type="match status" value="1"/>
</dbReference>
<comment type="cofactor">
    <cofactor evidence="1">
        <name>Mg(2+)</name>
        <dbReference type="ChEBI" id="CHEBI:18420"/>
    </cofactor>
</comment>
<name>A0A3B0TPJ0_9ZZZZ</name>